<dbReference type="SUPFAM" id="SSF56672">
    <property type="entry name" value="DNA/RNA polymerases"/>
    <property type="match status" value="1"/>
</dbReference>
<dbReference type="InterPro" id="IPR053134">
    <property type="entry name" value="RNA-dir_DNA_polymerase"/>
</dbReference>
<proteinExistence type="predicted"/>
<keyword evidence="3" id="KW-1185">Reference proteome</keyword>
<dbReference type="EMBL" id="QJKJ01000983">
    <property type="protein sequence ID" value="RDY09733.1"/>
    <property type="molecule type" value="Genomic_DNA"/>
</dbReference>
<dbReference type="Pfam" id="PF00078">
    <property type="entry name" value="RVT_1"/>
    <property type="match status" value="1"/>
</dbReference>
<gene>
    <name evidence="2" type="ORF">CR513_05858</name>
</gene>
<reference evidence="2" key="1">
    <citation type="submission" date="2018-05" db="EMBL/GenBank/DDBJ databases">
        <title>Draft genome of Mucuna pruriens seed.</title>
        <authorList>
            <person name="Nnadi N.E."/>
            <person name="Vos R."/>
            <person name="Hasami M.H."/>
            <person name="Devisetty U.K."/>
            <person name="Aguiy J.C."/>
        </authorList>
    </citation>
    <scope>NUCLEOTIDE SEQUENCE [LARGE SCALE GENOMIC DNA]</scope>
    <source>
        <strain evidence="2">JCA_2017</strain>
    </source>
</reference>
<feature type="domain" description="Reverse transcriptase" evidence="1">
    <location>
        <begin position="1"/>
        <end position="162"/>
    </location>
</feature>
<dbReference type="PANTHER" id="PTHR24559">
    <property type="entry name" value="TRANSPOSON TY3-I GAG-POL POLYPROTEIN"/>
    <property type="match status" value="1"/>
</dbReference>
<dbReference type="CDD" id="cd01647">
    <property type="entry name" value="RT_LTR"/>
    <property type="match status" value="1"/>
</dbReference>
<organism evidence="2 3">
    <name type="scientific">Mucuna pruriens</name>
    <name type="common">Velvet bean</name>
    <name type="synonym">Dolichos pruriens</name>
    <dbReference type="NCBI Taxonomy" id="157652"/>
    <lineage>
        <taxon>Eukaryota</taxon>
        <taxon>Viridiplantae</taxon>
        <taxon>Streptophyta</taxon>
        <taxon>Embryophyta</taxon>
        <taxon>Tracheophyta</taxon>
        <taxon>Spermatophyta</taxon>
        <taxon>Magnoliopsida</taxon>
        <taxon>eudicotyledons</taxon>
        <taxon>Gunneridae</taxon>
        <taxon>Pentapetalae</taxon>
        <taxon>rosids</taxon>
        <taxon>fabids</taxon>
        <taxon>Fabales</taxon>
        <taxon>Fabaceae</taxon>
        <taxon>Papilionoideae</taxon>
        <taxon>50 kb inversion clade</taxon>
        <taxon>NPAAA clade</taxon>
        <taxon>indigoferoid/millettioid clade</taxon>
        <taxon>Phaseoleae</taxon>
        <taxon>Mucuna</taxon>
    </lineage>
</organism>
<dbReference type="OrthoDB" id="542221at2759"/>
<dbReference type="PANTHER" id="PTHR24559:SF430">
    <property type="entry name" value="RNA-DIRECTED DNA POLYMERASE"/>
    <property type="match status" value="1"/>
</dbReference>
<evidence type="ECO:0000313" key="2">
    <source>
        <dbReference type="EMBL" id="RDY09733.1"/>
    </source>
</evidence>
<name>A0A371I408_MUCPR</name>
<feature type="non-terminal residue" evidence="2">
    <location>
        <position position="1"/>
    </location>
</feature>
<evidence type="ECO:0000313" key="3">
    <source>
        <dbReference type="Proteomes" id="UP000257109"/>
    </source>
</evidence>
<dbReference type="InterPro" id="IPR043502">
    <property type="entry name" value="DNA/RNA_pol_sf"/>
</dbReference>
<protein>
    <recommendedName>
        <fullName evidence="1">Reverse transcriptase domain-containing protein</fullName>
    </recommendedName>
</protein>
<dbReference type="InterPro" id="IPR000477">
    <property type="entry name" value="RT_dom"/>
</dbReference>
<dbReference type="Proteomes" id="UP000257109">
    <property type="component" value="Unassembled WGS sequence"/>
</dbReference>
<dbReference type="AlphaFoldDB" id="A0A371I408"/>
<dbReference type="Gene3D" id="3.30.70.270">
    <property type="match status" value="1"/>
</dbReference>
<sequence length="190" mass="21565">MVKKPSGKWRMCTDYTDLSKACPKDLYPLPSIDRLVDSVAGFALLSFMDAYSGYNQIQMHPQDEEKMAFITDDGAFCYRVMPFGLKNAGANYQRLMDKIFQGVMRTDVEVYVDDMVVKSQGVAEHCEALGRVFRILRRHKLRLNSDKCSFGVRAGKFLGFMLTERGIEANPKKCLAVTNKRSPQSVKEVQ</sequence>
<dbReference type="Gene3D" id="3.10.10.10">
    <property type="entry name" value="HIV Type 1 Reverse Transcriptase, subunit A, domain 1"/>
    <property type="match status" value="1"/>
</dbReference>
<accession>A0A371I408</accession>
<dbReference type="PROSITE" id="PS50878">
    <property type="entry name" value="RT_POL"/>
    <property type="match status" value="1"/>
</dbReference>
<dbReference type="InterPro" id="IPR043128">
    <property type="entry name" value="Rev_trsase/Diguanyl_cyclase"/>
</dbReference>
<comment type="caution">
    <text evidence="2">The sequence shown here is derived from an EMBL/GenBank/DDBJ whole genome shotgun (WGS) entry which is preliminary data.</text>
</comment>
<evidence type="ECO:0000259" key="1">
    <source>
        <dbReference type="PROSITE" id="PS50878"/>
    </source>
</evidence>